<evidence type="ECO:0000313" key="3">
    <source>
        <dbReference type="EMBL" id="TCS85637.1"/>
    </source>
</evidence>
<comment type="caution">
    <text evidence="3">The sequence shown here is derived from an EMBL/GenBank/DDBJ whole genome shotgun (WGS) entry which is preliminary data.</text>
</comment>
<dbReference type="PANTHER" id="PTHR46797">
    <property type="entry name" value="HTH-TYPE TRANSCRIPTIONAL REGULATOR"/>
    <property type="match status" value="1"/>
</dbReference>
<dbReference type="RefSeq" id="WP_132130061.1">
    <property type="nucleotide sequence ID" value="NZ_CP042432.1"/>
</dbReference>
<organism evidence="3 4">
    <name type="scientific">Anseongella ginsenosidimutans</name>
    <dbReference type="NCBI Taxonomy" id="496056"/>
    <lineage>
        <taxon>Bacteria</taxon>
        <taxon>Pseudomonadati</taxon>
        <taxon>Bacteroidota</taxon>
        <taxon>Sphingobacteriia</taxon>
        <taxon>Sphingobacteriales</taxon>
        <taxon>Sphingobacteriaceae</taxon>
        <taxon>Anseongella</taxon>
    </lineage>
</organism>
<sequence length="79" mass="9177">MEDISSTTILQNIRVLRQERKYSQEYMAFRLTFSQNAYSKLERGLTRLTLERLAQIAEILGTTLSELIKEPAEEKAPDE</sequence>
<dbReference type="CDD" id="cd00093">
    <property type="entry name" value="HTH_XRE"/>
    <property type="match status" value="1"/>
</dbReference>
<feature type="domain" description="HTH cro/C1-type" evidence="2">
    <location>
        <begin position="13"/>
        <end position="67"/>
    </location>
</feature>
<dbReference type="Pfam" id="PF01381">
    <property type="entry name" value="HTH_3"/>
    <property type="match status" value="1"/>
</dbReference>
<dbReference type="Proteomes" id="UP000295807">
    <property type="component" value="Unassembled WGS sequence"/>
</dbReference>
<keyword evidence="4" id="KW-1185">Reference proteome</keyword>
<dbReference type="OrthoDB" id="798409at2"/>
<gene>
    <name evidence="3" type="ORF">EDD80_11139</name>
</gene>
<dbReference type="InterPro" id="IPR010982">
    <property type="entry name" value="Lambda_DNA-bd_dom_sf"/>
</dbReference>
<dbReference type="SUPFAM" id="SSF47413">
    <property type="entry name" value="lambda repressor-like DNA-binding domains"/>
    <property type="match status" value="1"/>
</dbReference>
<dbReference type="PROSITE" id="PS50943">
    <property type="entry name" value="HTH_CROC1"/>
    <property type="match status" value="1"/>
</dbReference>
<accession>A0A4R3KNN6</accession>
<dbReference type="GO" id="GO:0003677">
    <property type="term" value="F:DNA binding"/>
    <property type="evidence" value="ECO:0007669"/>
    <property type="project" value="UniProtKB-KW"/>
</dbReference>
<proteinExistence type="predicted"/>
<protein>
    <submittedName>
        <fullName evidence="3">Helix-turn-helix protein</fullName>
    </submittedName>
</protein>
<dbReference type="EMBL" id="SMAD01000011">
    <property type="protein sequence ID" value="TCS85637.1"/>
    <property type="molecule type" value="Genomic_DNA"/>
</dbReference>
<dbReference type="AlphaFoldDB" id="A0A4R3KNN6"/>
<name>A0A4R3KNN6_9SPHI</name>
<dbReference type="Gene3D" id="1.10.260.40">
    <property type="entry name" value="lambda repressor-like DNA-binding domains"/>
    <property type="match status" value="1"/>
</dbReference>
<dbReference type="PANTHER" id="PTHR46797:SF1">
    <property type="entry name" value="METHYLPHOSPHONATE SYNTHASE"/>
    <property type="match status" value="1"/>
</dbReference>
<dbReference type="InterPro" id="IPR001387">
    <property type="entry name" value="Cro/C1-type_HTH"/>
</dbReference>
<dbReference type="GO" id="GO:0003700">
    <property type="term" value="F:DNA-binding transcription factor activity"/>
    <property type="evidence" value="ECO:0007669"/>
    <property type="project" value="TreeGrafter"/>
</dbReference>
<dbReference type="GO" id="GO:0005829">
    <property type="term" value="C:cytosol"/>
    <property type="evidence" value="ECO:0007669"/>
    <property type="project" value="TreeGrafter"/>
</dbReference>
<dbReference type="SMART" id="SM00530">
    <property type="entry name" value="HTH_XRE"/>
    <property type="match status" value="1"/>
</dbReference>
<reference evidence="3 4" key="1">
    <citation type="submission" date="2019-03" db="EMBL/GenBank/DDBJ databases">
        <title>Genomic Encyclopedia of Type Strains, Phase IV (KMG-IV): sequencing the most valuable type-strain genomes for metagenomic binning, comparative biology and taxonomic classification.</title>
        <authorList>
            <person name="Goeker M."/>
        </authorList>
    </citation>
    <scope>NUCLEOTIDE SEQUENCE [LARGE SCALE GENOMIC DNA]</scope>
    <source>
        <strain evidence="3 4">DSM 21100</strain>
    </source>
</reference>
<keyword evidence="1" id="KW-0238">DNA-binding</keyword>
<dbReference type="InterPro" id="IPR050807">
    <property type="entry name" value="TransReg_Diox_bact_type"/>
</dbReference>
<evidence type="ECO:0000256" key="1">
    <source>
        <dbReference type="ARBA" id="ARBA00023125"/>
    </source>
</evidence>
<evidence type="ECO:0000259" key="2">
    <source>
        <dbReference type="PROSITE" id="PS50943"/>
    </source>
</evidence>
<evidence type="ECO:0000313" key="4">
    <source>
        <dbReference type="Proteomes" id="UP000295807"/>
    </source>
</evidence>